<evidence type="ECO:0000313" key="2">
    <source>
        <dbReference type="EMBL" id="SEE73075.1"/>
    </source>
</evidence>
<dbReference type="Proteomes" id="UP000199448">
    <property type="component" value="Unassembled WGS sequence"/>
</dbReference>
<dbReference type="AlphaFoldDB" id="A0A1H5L7J2"/>
<dbReference type="EMBL" id="FNUG01000002">
    <property type="protein sequence ID" value="SEE73075.1"/>
    <property type="molecule type" value="Genomic_DNA"/>
</dbReference>
<feature type="signal peptide" evidence="1">
    <location>
        <begin position="1"/>
        <end position="21"/>
    </location>
</feature>
<organism evidence="2 3">
    <name type="scientific">Salinimicrobium catena</name>
    <dbReference type="NCBI Taxonomy" id="390640"/>
    <lineage>
        <taxon>Bacteria</taxon>
        <taxon>Pseudomonadati</taxon>
        <taxon>Bacteroidota</taxon>
        <taxon>Flavobacteriia</taxon>
        <taxon>Flavobacteriales</taxon>
        <taxon>Flavobacteriaceae</taxon>
        <taxon>Salinimicrobium</taxon>
    </lineage>
</organism>
<evidence type="ECO:0000256" key="1">
    <source>
        <dbReference type="SAM" id="SignalP"/>
    </source>
</evidence>
<reference evidence="2 3" key="1">
    <citation type="submission" date="2016-10" db="EMBL/GenBank/DDBJ databases">
        <authorList>
            <person name="de Groot N.N."/>
        </authorList>
    </citation>
    <scope>NUCLEOTIDE SEQUENCE [LARGE SCALE GENOMIC DNA]</scope>
    <source>
        <strain evidence="2 3">DSM 23553</strain>
    </source>
</reference>
<name>A0A1H5L7J2_9FLAO</name>
<gene>
    <name evidence="2" type="ORF">SAMN04488034_102172</name>
</gene>
<feature type="chain" id="PRO_5011439582" description="SPOR domain-containing protein" evidence="1">
    <location>
        <begin position="22"/>
        <end position="134"/>
    </location>
</feature>
<protein>
    <recommendedName>
        <fullName evidence="4">SPOR domain-containing protein</fullName>
    </recommendedName>
</protein>
<dbReference type="OrthoDB" id="1119072at2"/>
<sequence>MKNITLLSTILLFAFSFNATAQASATGGEALDAISEVSDVVSSSRWEKGLVYKIQILASKDPLQEGDSQLKNLGNVYSYEHEGLTKYTWGRTRLPHEAARLQREMHRNGFKDAFVVHYYNGKRITAEEAKSLRK</sequence>
<dbReference type="RefSeq" id="WP_093112511.1">
    <property type="nucleotide sequence ID" value="NZ_FNGG01000002.1"/>
</dbReference>
<evidence type="ECO:0008006" key="4">
    <source>
        <dbReference type="Google" id="ProtNLM"/>
    </source>
</evidence>
<evidence type="ECO:0000313" key="3">
    <source>
        <dbReference type="Proteomes" id="UP000199448"/>
    </source>
</evidence>
<accession>A0A1H5L7J2</accession>
<keyword evidence="3" id="KW-1185">Reference proteome</keyword>
<proteinExistence type="predicted"/>
<dbReference type="STRING" id="390640.SAMN04488034_102172"/>
<keyword evidence="1" id="KW-0732">Signal</keyword>